<dbReference type="InterPro" id="IPR057852">
    <property type="entry name" value="Beta-prop_WDR11_1st"/>
</dbReference>
<dbReference type="Pfam" id="PF23751">
    <property type="entry name" value="Beta-prop_WDR11_1st"/>
    <property type="match status" value="1"/>
</dbReference>
<dbReference type="SUPFAM" id="SSF50978">
    <property type="entry name" value="WD40 repeat-like"/>
    <property type="match status" value="1"/>
</dbReference>
<dbReference type="EMBL" id="LZPO01097215">
    <property type="protein sequence ID" value="OBS64378.1"/>
    <property type="molecule type" value="Genomic_DNA"/>
</dbReference>
<dbReference type="PROSITE" id="PS00678">
    <property type="entry name" value="WD_REPEATS_1"/>
    <property type="match status" value="1"/>
</dbReference>
<keyword evidence="6" id="KW-1185">Reference proteome</keyword>
<feature type="domain" description="WDR11 second beta-propeller" evidence="4">
    <location>
        <begin position="493"/>
        <end position="734"/>
    </location>
</feature>
<feature type="non-terminal residue" evidence="5">
    <location>
        <position position="738"/>
    </location>
</feature>
<dbReference type="Gene3D" id="2.130.10.10">
    <property type="entry name" value="YVTN repeat-like/Quinoprotein amine dehydrogenase"/>
    <property type="match status" value="2"/>
</dbReference>
<evidence type="ECO:0000256" key="1">
    <source>
        <dbReference type="ARBA" id="ARBA00022574"/>
    </source>
</evidence>
<evidence type="ECO:0000256" key="2">
    <source>
        <dbReference type="ARBA" id="ARBA00022737"/>
    </source>
</evidence>
<sequence length="738" mass="81570">MLPYTVNFKVSARTLTGALNAHNKAAVDWGWQGLIAYGCHSLVVVIDSNTAQTLQVLEKHKADIVKVKWARENYHHNIGSPYCLRLASADVSGKIIVWDVAAGVAQCEIQEHAKPIQDVQWLWNQDASRDLLLAIHPPNYIVLWNADTGTKLWKKSYADNILSFSFDPFDPSHLTLLTSEGIVFISDFSPSKPPSGTGKKVYISSPHSSPAHNKLATATGAKKALHKVKILITQEKPSAEFVALNDCLQLAYLPSKRNHMLLLYPREILILDLEVNQTVGVIAIERTGVPFLQRDGLFCLHENGCITLRVRRSYNSVFTTSNDEPDPDPVQELTYDLRSQCDAIRVTKTVRPFSMVCCPVNENAAALIVSDGRVMIWELKSAVCSRNARNSSSGVSPLYSPVSFCGIPVGVLQNKLPDLSLDNMIGQSAIAGEEHPKGSILQEVHLKFLLTGLLSGLPSPQFAIRMCPPLTTKNIKMYQPLLAVGYKLQMDSRGIEWTSLTSFLSFAASTPNNMGLVRNELQLVDLPTGLCVSLLKDWGRSTAFRGDRGNDESPIEMIKVSHLKQYLAVVFKDKPLELWDIRTCTLLREMSKSFPAITALEWSPSHNLKSLRKKQLATREAMARQTVVSDAELGAVESSVISLLQEAESKSELSQNISAREHFVFTDSDGQVYHLTVEGNSVKDSARIPPDVSVILKYISMKDGSMGSITCIAWKGDTLVLGDMDGNLNFWDLKGRVS</sequence>
<protein>
    <recommendedName>
        <fullName evidence="7">WD repeat-containing protein 11</fullName>
    </recommendedName>
</protein>
<name>A0A1A6GDS8_NEOLE</name>
<evidence type="ECO:0000259" key="4">
    <source>
        <dbReference type="Pfam" id="PF23752"/>
    </source>
</evidence>
<evidence type="ECO:0000313" key="5">
    <source>
        <dbReference type="EMBL" id="OBS64378.1"/>
    </source>
</evidence>
<proteinExistence type="predicted"/>
<keyword evidence="1" id="KW-0853">WD repeat</keyword>
<dbReference type="InterPro" id="IPR001680">
    <property type="entry name" value="WD40_rpt"/>
</dbReference>
<dbReference type="InterPro" id="IPR019775">
    <property type="entry name" value="WD40_repeat_CS"/>
</dbReference>
<reference evidence="5 6" key="1">
    <citation type="submission" date="2016-06" db="EMBL/GenBank/DDBJ databases">
        <title>The Draft Genome Sequence and Annotation of the Desert Woodrat Neotoma lepida.</title>
        <authorList>
            <person name="Campbell M."/>
            <person name="Oakeson K.F."/>
            <person name="Yandell M."/>
            <person name="Halpert J.R."/>
            <person name="Dearing D."/>
        </authorList>
    </citation>
    <scope>NUCLEOTIDE SEQUENCE [LARGE SCALE GENOMIC DNA]</scope>
    <source>
        <strain evidence="5">417</strain>
        <tissue evidence="5">Liver</tissue>
    </source>
</reference>
<dbReference type="GO" id="GO:0005737">
    <property type="term" value="C:cytoplasm"/>
    <property type="evidence" value="ECO:0007669"/>
    <property type="project" value="TreeGrafter"/>
</dbReference>
<dbReference type="STRING" id="56216.A0A1A6GDS8"/>
<evidence type="ECO:0008006" key="7">
    <source>
        <dbReference type="Google" id="ProtNLM"/>
    </source>
</evidence>
<dbReference type="InterPro" id="IPR036322">
    <property type="entry name" value="WD40_repeat_dom_sf"/>
</dbReference>
<evidence type="ECO:0000313" key="6">
    <source>
        <dbReference type="Proteomes" id="UP000092124"/>
    </source>
</evidence>
<dbReference type="PANTHER" id="PTHR14593">
    <property type="entry name" value="WD REPEAT-CONTAINING PROTEIN 11"/>
    <property type="match status" value="1"/>
</dbReference>
<dbReference type="Pfam" id="PF23752">
    <property type="entry name" value="Beta-prop_WDR11_2nd"/>
    <property type="match status" value="1"/>
</dbReference>
<dbReference type="Proteomes" id="UP000092124">
    <property type="component" value="Unassembled WGS sequence"/>
</dbReference>
<dbReference type="SMART" id="SM00320">
    <property type="entry name" value="WD40"/>
    <property type="match status" value="4"/>
</dbReference>
<dbReference type="FunFam" id="2.130.10.10:FF:000210">
    <property type="entry name" value="WD repeat-containing protein 11 isoform X1"/>
    <property type="match status" value="1"/>
</dbReference>
<organism evidence="5 6">
    <name type="scientific">Neotoma lepida</name>
    <name type="common">Desert woodrat</name>
    <dbReference type="NCBI Taxonomy" id="56216"/>
    <lineage>
        <taxon>Eukaryota</taxon>
        <taxon>Metazoa</taxon>
        <taxon>Chordata</taxon>
        <taxon>Craniata</taxon>
        <taxon>Vertebrata</taxon>
        <taxon>Euteleostomi</taxon>
        <taxon>Mammalia</taxon>
        <taxon>Eutheria</taxon>
        <taxon>Euarchontoglires</taxon>
        <taxon>Glires</taxon>
        <taxon>Rodentia</taxon>
        <taxon>Myomorpha</taxon>
        <taxon>Muroidea</taxon>
        <taxon>Cricetidae</taxon>
        <taxon>Neotominae</taxon>
        <taxon>Neotoma</taxon>
    </lineage>
</organism>
<evidence type="ECO:0000259" key="3">
    <source>
        <dbReference type="Pfam" id="PF23751"/>
    </source>
</evidence>
<gene>
    <name evidence="5" type="ORF">A6R68_07083</name>
</gene>
<keyword evidence="2" id="KW-0677">Repeat</keyword>
<comment type="caution">
    <text evidence="5">The sequence shown here is derived from an EMBL/GenBank/DDBJ whole genome shotgun (WGS) entry which is preliminary data.</text>
</comment>
<dbReference type="InterPro" id="IPR057853">
    <property type="entry name" value="Beta-prop_WDR11_2nd"/>
</dbReference>
<dbReference type="AlphaFoldDB" id="A0A1A6GDS8"/>
<accession>A0A1A6GDS8</accession>
<dbReference type="InterPro" id="IPR015943">
    <property type="entry name" value="WD40/YVTN_repeat-like_dom_sf"/>
</dbReference>
<dbReference type="PANTHER" id="PTHR14593:SF5">
    <property type="entry name" value="WD REPEAT-CONTAINING PROTEIN 11"/>
    <property type="match status" value="1"/>
</dbReference>
<feature type="domain" description="WDR11 first beta-propeller" evidence="3">
    <location>
        <begin position="21"/>
        <end position="318"/>
    </location>
</feature>
<dbReference type="OrthoDB" id="1291858at2759"/>
<dbReference type="InterPro" id="IPR039694">
    <property type="entry name" value="WDR11"/>
</dbReference>